<protein>
    <submittedName>
        <fullName evidence="4">Acyl-CoA thioester hydrolase/BAAT C-terminal domain-containing protein</fullName>
    </submittedName>
</protein>
<evidence type="ECO:0000259" key="3">
    <source>
        <dbReference type="Pfam" id="PF08840"/>
    </source>
</evidence>
<dbReference type="PANTHER" id="PTHR10824">
    <property type="entry name" value="ACYL-COENZYME A THIOESTERASE-RELATED"/>
    <property type="match status" value="1"/>
</dbReference>
<dbReference type="PANTHER" id="PTHR10824:SF4">
    <property type="entry name" value="ACYL-COENZYME A THIOESTERASE 1-LIKE"/>
    <property type="match status" value="1"/>
</dbReference>
<evidence type="ECO:0000313" key="4">
    <source>
        <dbReference type="EMBL" id="MFC4617709.1"/>
    </source>
</evidence>
<dbReference type="EMBL" id="JBHSFW010000001">
    <property type="protein sequence ID" value="MFC4617709.1"/>
    <property type="molecule type" value="Genomic_DNA"/>
</dbReference>
<gene>
    <name evidence="4" type="ORF">ACFO4N_03075</name>
</gene>
<keyword evidence="4" id="KW-0378">Hydrolase</keyword>
<keyword evidence="5" id="KW-1185">Reference proteome</keyword>
<dbReference type="Gene3D" id="3.40.50.1820">
    <property type="entry name" value="alpha/beta hydrolase"/>
    <property type="match status" value="1"/>
</dbReference>
<dbReference type="InterPro" id="IPR029058">
    <property type="entry name" value="AB_hydrolase_fold"/>
</dbReference>
<dbReference type="Pfam" id="PF04775">
    <property type="entry name" value="Bile_Hydr_Trans"/>
    <property type="match status" value="1"/>
</dbReference>
<proteinExistence type="inferred from homology"/>
<dbReference type="Proteomes" id="UP001596022">
    <property type="component" value="Unassembled WGS sequence"/>
</dbReference>
<evidence type="ECO:0000256" key="1">
    <source>
        <dbReference type="ARBA" id="ARBA00006538"/>
    </source>
</evidence>
<dbReference type="GO" id="GO:0016787">
    <property type="term" value="F:hydrolase activity"/>
    <property type="evidence" value="ECO:0007669"/>
    <property type="project" value="UniProtKB-KW"/>
</dbReference>
<evidence type="ECO:0000313" key="5">
    <source>
        <dbReference type="Proteomes" id="UP001596022"/>
    </source>
</evidence>
<comment type="similarity">
    <text evidence="1">Belongs to the C/M/P thioester hydrolase family.</text>
</comment>
<dbReference type="PIRSF" id="PIRSF016521">
    <property type="entry name" value="Acyl-CoA_hydro"/>
    <property type="match status" value="1"/>
</dbReference>
<dbReference type="RefSeq" id="WP_376844740.1">
    <property type="nucleotide sequence ID" value="NZ_JBHSFW010000001.1"/>
</dbReference>
<reference evidence="5" key="1">
    <citation type="journal article" date="2019" name="Int. J. Syst. Evol. Microbiol.">
        <title>The Global Catalogue of Microorganisms (GCM) 10K type strain sequencing project: providing services to taxonomists for standard genome sequencing and annotation.</title>
        <authorList>
            <consortium name="The Broad Institute Genomics Platform"/>
            <consortium name="The Broad Institute Genome Sequencing Center for Infectious Disease"/>
            <person name="Wu L."/>
            <person name="Ma J."/>
        </authorList>
    </citation>
    <scope>NUCLEOTIDE SEQUENCE [LARGE SCALE GENOMIC DNA]</scope>
    <source>
        <strain evidence="5">CGMCC 1.16306</strain>
    </source>
</reference>
<dbReference type="InterPro" id="IPR042490">
    <property type="entry name" value="Thio_Ohase/BAAT_N"/>
</dbReference>
<comment type="caution">
    <text evidence="4">The sequence shown here is derived from an EMBL/GenBank/DDBJ whole genome shotgun (WGS) entry which is preliminary data.</text>
</comment>
<feature type="domain" description="BAAT/Acyl-CoA thioester hydrolase C-terminal" evidence="3">
    <location>
        <begin position="198"/>
        <end position="425"/>
    </location>
</feature>
<name>A0ABV9GJH5_9BACL</name>
<dbReference type="Pfam" id="PF08840">
    <property type="entry name" value="BAAT_C"/>
    <property type="match status" value="1"/>
</dbReference>
<organism evidence="4 5">
    <name type="scientific">Camelliibacillus cellulosilyticus</name>
    <dbReference type="NCBI Taxonomy" id="2174486"/>
    <lineage>
        <taxon>Bacteria</taxon>
        <taxon>Bacillati</taxon>
        <taxon>Bacillota</taxon>
        <taxon>Bacilli</taxon>
        <taxon>Bacillales</taxon>
        <taxon>Sporolactobacillaceae</taxon>
        <taxon>Camelliibacillus</taxon>
    </lineage>
</organism>
<feature type="domain" description="Acyl-CoA thioester hydrolase/bile acid-CoA amino acid N-acetyltransferase" evidence="2">
    <location>
        <begin position="18"/>
        <end position="135"/>
    </location>
</feature>
<dbReference type="InterPro" id="IPR016662">
    <property type="entry name" value="Acyl-CoA_thioEstase_long-chain"/>
</dbReference>
<dbReference type="Gene3D" id="2.60.40.2240">
    <property type="entry name" value="Acyl-CoA thioester hydrolase/BAAT N-terminal domain"/>
    <property type="match status" value="1"/>
</dbReference>
<dbReference type="InterPro" id="IPR006862">
    <property type="entry name" value="Thio_Ohase/aa_AcTrfase"/>
</dbReference>
<accession>A0ABV9GJH5</accession>
<sequence>MDGHRHLIVSPIYCRLDDLLSIHIVELKPYEIVEIRAEMNDNYGDHWSSAVLLQADRTGKIDLSRDAPLLGSYDHACAMGLIWSMKKDVTNATKTRTPLAPIKTEFSLIREGAVFETLVVTRYLIDPHLIRKEINASGLIGTFYAHDDTTKRPTLIVLGGSEGGLREGQAALLAARGFNTLALAYFGVSGLPKQLVNIPLEYFEKAFAWLADQPNVDAQRLGIVGSSKGGELALLLGSRYRTLRAVVAVAPSSCVHHGLGETSDGAIPSSWSYKGESLVFAWNEEEQKREAQKLMDERTADGTMHYRDWYRVHADGADPQAMIPVEQSQAAILVVSGQDDKLWPSDRFGEQVVHRLSRSKYPYRFDHLTFKHAGHAIGYPGMPTTESTAVPYGTGFLATGGSPQANYEAQKKAWEHIILFLKESL</sequence>
<dbReference type="SUPFAM" id="SSF53474">
    <property type="entry name" value="alpha/beta-Hydrolases"/>
    <property type="match status" value="1"/>
</dbReference>
<dbReference type="InterPro" id="IPR014940">
    <property type="entry name" value="BAAT_C"/>
</dbReference>
<evidence type="ECO:0000259" key="2">
    <source>
        <dbReference type="Pfam" id="PF04775"/>
    </source>
</evidence>